<dbReference type="AlphaFoldDB" id="A0A059D0M6"/>
<sequence length="70" mass="8275">MHHNCMIKEFNKGQNRLFRTLSKASLKFVLLGGLFSMNISNTRHQSIYTSVTNKFFCPNIKKRIHERTIF</sequence>
<name>A0A059D0M6_EUCGR</name>
<proteinExistence type="predicted"/>
<dbReference type="Gramene" id="KCW84009">
    <property type="protein sequence ID" value="KCW84009"/>
    <property type="gene ID" value="EUGRSUZ_B00879"/>
</dbReference>
<evidence type="ECO:0000313" key="1">
    <source>
        <dbReference type="EMBL" id="KCW84009.1"/>
    </source>
</evidence>
<protein>
    <submittedName>
        <fullName evidence="1">Uncharacterized protein</fullName>
    </submittedName>
</protein>
<reference evidence="1" key="1">
    <citation type="submission" date="2013-07" db="EMBL/GenBank/DDBJ databases">
        <title>The genome of Eucalyptus grandis.</title>
        <authorList>
            <person name="Schmutz J."/>
            <person name="Hayes R."/>
            <person name="Myburg A."/>
            <person name="Tuskan G."/>
            <person name="Grattapaglia D."/>
            <person name="Rokhsar D.S."/>
        </authorList>
    </citation>
    <scope>NUCLEOTIDE SEQUENCE</scope>
    <source>
        <tissue evidence="1">Leaf extractions</tissue>
    </source>
</reference>
<gene>
    <name evidence="1" type="ORF">EUGRSUZ_B00879</name>
</gene>
<dbReference type="InParanoid" id="A0A059D0M6"/>
<dbReference type="EMBL" id="KK198754">
    <property type="protein sequence ID" value="KCW84009.1"/>
    <property type="molecule type" value="Genomic_DNA"/>
</dbReference>
<organism evidence="1">
    <name type="scientific">Eucalyptus grandis</name>
    <name type="common">Flooded gum</name>
    <dbReference type="NCBI Taxonomy" id="71139"/>
    <lineage>
        <taxon>Eukaryota</taxon>
        <taxon>Viridiplantae</taxon>
        <taxon>Streptophyta</taxon>
        <taxon>Embryophyta</taxon>
        <taxon>Tracheophyta</taxon>
        <taxon>Spermatophyta</taxon>
        <taxon>Magnoliopsida</taxon>
        <taxon>eudicotyledons</taxon>
        <taxon>Gunneridae</taxon>
        <taxon>Pentapetalae</taxon>
        <taxon>rosids</taxon>
        <taxon>malvids</taxon>
        <taxon>Myrtales</taxon>
        <taxon>Myrtaceae</taxon>
        <taxon>Myrtoideae</taxon>
        <taxon>Eucalypteae</taxon>
        <taxon>Eucalyptus</taxon>
    </lineage>
</organism>
<accession>A0A059D0M6</accession>